<keyword evidence="4" id="KW-1133">Transmembrane helix</keyword>
<dbReference type="GO" id="GO:0016020">
    <property type="term" value="C:membrane"/>
    <property type="evidence" value="ECO:0007669"/>
    <property type="project" value="UniProtKB-SubCell"/>
</dbReference>
<evidence type="ECO:0000256" key="5">
    <source>
        <dbReference type="ARBA" id="ARBA00023136"/>
    </source>
</evidence>
<keyword evidence="3" id="KW-0732">Signal</keyword>
<dbReference type="PANTHER" id="PTHR48061">
    <property type="entry name" value="LEUCINE-RICH REPEAT RECEPTOR PROTEIN KINASE EMS1-LIKE-RELATED"/>
    <property type="match status" value="1"/>
</dbReference>
<keyword evidence="7" id="KW-0325">Glycoprotein</keyword>
<evidence type="ECO:0000313" key="9">
    <source>
        <dbReference type="Proteomes" id="UP001187192"/>
    </source>
</evidence>
<evidence type="ECO:0000256" key="7">
    <source>
        <dbReference type="ARBA" id="ARBA00023180"/>
    </source>
</evidence>
<evidence type="ECO:0000256" key="3">
    <source>
        <dbReference type="ARBA" id="ARBA00022729"/>
    </source>
</evidence>
<sequence>MQLSNLSFLALSRNPLELKRPDFSTFVRNLSKIKYLSLSYVDISSPVPSFLANFSSLTSLRLRDCGLYGEFPIDIFQLPKLQFLDLTYNKNLTGSFPEFHAGSPLRQLSFDYTGFSGHLPSSIGNLNFLNALAVADCGFHAHFHLPLVDFQIYKF</sequence>
<reference evidence="8" key="1">
    <citation type="submission" date="2023-07" db="EMBL/GenBank/DDBJ databases">
        <title>draft genome sequence of fig (Ficus carica).</title>
        <authorList>
            <person name="Takahashi T."/>
            <person name="Nishimura K."/>
        </authorList>
    </citation>
    <scope>NUCLEOTIDE SEQUENCE</scope>
</reference>
<dbReference type="InterPro" id="IPR046956">
    <property type="entry name" value="RLP23-like"/>
</dbReference>
<keyword evidence="2" id="KW-0812">Transmembrane</keyword>
<evidence type="ECO:0000256" key="6">
    <source>
        <dbReference type="ARBA" id="ARBA00023170"/>
    </source>
</evidence>
<protein>
    <recommendedName>
        <fullName evidence="10">Chaoptin</fullName>
    </recommendedName>
</protein>
<dbReference type="Pfam" id="PF00560">
    <property type="entry name" value="LRR_1"/>
    <property type="match status" value="2"/>
</dbReference>
<gene>
    <name evidence="8" type="ORF">TIFTF001_056832</name>
</gene>
<dbReference type="PANTHER" id="PTHR48061:SF12">
    <property type="entry name" value="DISEASE RESISTANCE LIKE PROTEIN"/>
    <property type="match status" value="1"/>
</dbReference>
<name>A0AA88EK00_FICCA</name>
<keyword evidence="5" id="KW-0472">Membrane</keyword>
<dbReference type="AlphaFoldDB" id="A0AA88EK00"/>
<accession>A0AA88EK00</accession>
<evidence type="ECO:0000256" key="4">
    <source>
        <dbReference type="ARBA" id="ARBA00022989"/>
    </source>
</evidence>
<dbReference type="InterPro" id="IPR032675">
    <property type="entry name" value="LRR_dom_sf"/>
</dbReference>
<keyword evidence="9" id="KW-1185">Reference proteome</keyword>
<comment type="caution">
    <text evidence="8">The sequence shown here is derived from an EMBL/GenBank/DDBJ whole genome shotgun (WGS) entry which is preliminary data.</text>
</comment>
<comment type="subcellular location">
    <subcellularLocation>
        <location evidence="1">Membrane</location>
        <topology evidence="1">Single-pass type I membrane protein</topology>
    </subcellularLocation>
</comment>
<evidence type="ECO:0000256" key="2">
    <source>
        <dbReference type="ARBA" id="ARBA00022692"/>
    </source>
</evidence>
<organism evidence="8 9">
    <name type="scientific">Ficus carica</name>
    <name type="common">Common fig</name>
    <dbReference type="NCBI Taxonomy" id="3494"/>
    <lineage>
        <taxon>Eukaryota</taxon>
        <taxon>Viridiplantae</taxon>
        <taxon>Streptophyta</taxon>
        <taxon>Embryophyta</taxon>
        <taxon>Tracheophyta</taxon>
        <taxon>Spermatophyta</taxon>
        <taxon>Magnoliopsida</taxon>
        <taxon>eudicotyledons</taxon>
        <taxon>Gunneridae</taxon>
        <taxon>Pentapetalae</taxon>
        <taxon>rosids</taxon>
        <taxon>fabids</taxon>
        <taxon>Rosales</taxon>
        <taxon>Moraceae</taxon>
        <taxon>Ficeae</taxon>
        <taxon>Ficus</taxon>
    </lineage>
</organism>
<proteinExistence type="predicted"/>
<evidence type="ECO:0008006" key="10">
    <source>
        <dbReference type="Google" id="ProtNLM"/>
    </source>
</evidence>
<evidence type="ECO:0000256" key="1">
    <source>
        <dbReference type="ARBA" id="ARBA00004479"/>
    </source>
</evidence>
<dbReference type="EMBL" id="BTGU01022309">
    <property type="protein sequence ID" value="GMN75325.1"/>
    <property type="molecule type" value="Genomic_DNA"/>
</dbReference>
<dbReference type="InterPro" id="IPR001611">
    <property type="entry name" value="Leu-rich_rpt"/>
</dbReference>
<keyword evidence="6" id="KW-0675">Receptor</keyword>
<dbReference type="SUPFAM" id="SSF52047">
    <property type="entry name" value="RNI-like"/>
    <property type="match status" value="1"/>
</dbReference>
<dbReference type="Gene3D" id="3.80.10.10">
    <property type="entry name" value="Ribonuclease Inhibitor"/>
    <property type="match status" value="1"/>
</dbReference>
<evidence type="ECO:0000313" key="8">
    <source>
        <dbReference type="EMBL" id="GMN75325.1"/>
    </source>
</evidence>
<dbReference type="Proteomes" id="UP001187192">
    <property type="component" value="Unassembled WGS sequence"/>
</dbReference>